<dbReference type="Proteomes" id="UP001347796">
    <property type="component" value="Unassembled WGS sequence"/>
</dbReference>
<proteinExistence type="predicted"/>
<organism evidence="3 4">
    <name type="scientific">Patella caerulea</name>
    <name type="common">Rayed Mediterranean limpet</name>
    <dbReference type="NCBI Taxonomy" id="87958"/>
    <lineage>
        <taxon>Eukaryota</taxon>
        <taxon>Metazoa</taxon>
        <taxon>Spiralia</taxon>
        <taxon>Lophotrochozoa</taxon>
        <taxon>Mollusca</taxon>
        <taxon>Gastropoda</taxon>
        <taxon>Patellogastropoda</taxon>
        <taxon>Patelloidea</taxon>
        <taxon>Patellidae</taxon>
        <taxon>Patella</taxon>
    </lineage>
</organism>
<feature type="region of interest" description="Disordered" evidence="1">
    <location>
        <begin position="112"/>
        <end position="162"/>
    </location>
</feature>
<dbReference type="AlphaFoldDB" id="A0AAN8P9B2"/>
<keyword evidence="2" id="KW-0812">Transmembrane</keyword>
<evidence type="ECO:0000256" key="1">
    <source>
        <dbReference type="SAM" id="MobiDB-lite"/>
    </source>
</evidence>
<evidence type="ECO:0000313" key="3">
    <source>
        <dbReference type="EMBL" id="KAK6170984.1"/>
    </source>
</evidence>
<evidence type="ECO:0000256" key="2">
    <source>
        <dbReference type="SAM" id="Phobius"/>
    </source>
</evidence>
<accession>A0AAN8P9B2</accession>
<keyword evidence="2" id="KW-1133">Transmembrane helix</keyword>
<name>A0AAN8P9B2_PATCE</name>
<gene>
    <name evidence="3" type="ORF">SNE40_019255</name>
</gene>
<evidence type="ECO:0000313" key="4">
    <source>
        <dbReference type="Proteomes" id="UP001347796"/>
    </source>
</evidence>
<keyword evidence="2" id="KW-0472">Membrane</keyword>
<keyword evidence="4" id="KW-1185">Reference proteome</keyword>
<feature type="transmembrane region" description="Helical" evidence="2">
    <location>
        <begin position="62"/>
        <end position="82"/>
    </location>
</feature>
<protein>
    <submittedName>
        <fullName evidence="3">Uncharacterized protein</fullName>
    </submittedName>
</protein>
<reference evidence="3 4" key="1">
    <citation type="submission" date="2024-01" db="EMBL/GenBank/DDBJ databases">
        <title>The genome of the rayed Mediterranean limpet Patella caerulea (Linnaeus, 1758).</title>
        <authorList>
            <person name="Anh-Thu Weber A."/>
            <person name="Halstead-Nussloch G."/>
        </authorList>
    </citation>
    <scope>NUCLEOTIDE SEQUENCE [LARGE SCALE GENOMIC DNA]</scope>
    <source>
        <strain evidence="3">AATW-2023a</strain>
        <tissue evidence="3">Whole specimen</tissue>
    </source>
</reference>
<sequence length="162" mass="18461">MSRFCEKDYYDDNIECSHCSTICDKAVARGSLDICLQYCKGYYDRMNRSPDGANQSNVYVEVFVPLLAIAIVVTIVVSVILMRRRRERSTQQQHPLQETRFTIEENCDAPILPQGDSGIDTHQSQGVESHQRDDPPSNHIDTGLSDTVDPRYLYPYSENHSV</sequence>
<dbReference type="EMBL" id="JAZGQO010000014">
    <property type="protein sequence ID" value="KAK6170984.1"/>
    <property type="molecule type" value="Genomic_DNA"/>
</dbReference>
<comment type="caution">
    <text evidence="3">The sequence shown here is derived from an EMBL/GenBank/DDBJ whole genome shotgun (WGS) entry which is preliminary data.</text>
</comment>